<name>A0A510DU37_9CREN</name>
<dbReference type="KEGG" id="step:IC006_0977"/>
<evidence type="ECO:0000313" key="1">
    <source>
        <dbReference type="EMBL" id="BBG23689.1"/>
    </source>
</evidence>
<protein>
    <submittedName>
        <fullName evidence="1">Uncharacterized protein</fullName>
    </submittedName>
</protein>
<dbReference type="Proteomes" id="UP000322983">
    <property type="component" value="Chromosome"/>
</dbReference>
<reference evidence="1 2" key="1">
    <citation type="journal article" date="2020" name="Int. J. Syst. Evol. Microbiol.">
        <title>Sulfuracidifex tepidarius gen. nov., sp. nov. and transfer of Sulfolobus metallicus Huber and Stetter 1992 to the genus Sulfuracidifex as Sulfuracidifex metallicus comb. nov.</title>
        <authorList>
            <person name="Itoh T."/>
            <person name="Miura T."/>
            <person name="Sakai H.D."/>
            <person name="Kato S."/>
            <person name="Ohkuma M."/>
            <person name="Takashina T."/>
        </authorList>
    </citation>
    <scope>NUCLEOTIDE SEQUENCE [LARGE SCALE GENOMIC DNA]</scope>
    <source>
        <strain evidence="1 2">IC-006</strain>
    </source>
</reference>
<sequence>MSISSILSEIAQGIEKAISDAASEVGQALSDAVGAASAVGSEISQDIENITNTLGCTVQGMKDSGYTYYPALGVANTAILYEYINGEQGPKVSNIFQLFRHGVIIESAEGNYYYVGGASPYWDGKDFLAVQGGACFLVKGENVVKSMRKANIVVVRLKRGHLGRGIEEHWQQPNPPEGCSTPVIGWFETAAENSRDAGGVMPNYLPYFTGLPFYALEVPGVLVDVSDDKLSATALKESLKLTSDQPPVPFIVARTVGTPFQQKNPNAVINGMMAVAVLDSQLQEKLCNLFITQDDSICNSLSTVKGFSDALIGAPVFTAYSCLSGCKEPGIVGLVASATQLAGPVVSLVLVPLPTAYTDQAFEQLASALGVQDVFNESVRALEKVNGVILSLHDKYNVSYTFASAVMDYVEWDSEEQMMTDAKPYVENYHKLVETLRAHVEREGDPSRADRIERCAEITFYEDYDCWEYDALECVDSTNDSWWR</sequence>
<accession>A0A510DU37</accession>
<evidence type="ECO:0000313" key="2">
    <source>
        <dbReference type="Proteomes" id="UP000322983"/>
    </source>
</evidence>
<keyword evidence="2" id="KW-1185">Reference proteome</keyword>
<proteinExistence type="predicted"/>
<gene>
    <name evidence="1" type="ORF">IC006_0977</name>
</gene>
<organism evidence="1 2">
    <name type="scientific">Sulfuracidifex tepidarius</name>
    <dbReference type="NCBI Taxonomy" id="1294262"/>
    <lineage>
        <taxon>Archaea</taxon>
        <taxon>Thermoproteota</taxon>
        <taxon>Thermoprotei</taxon>
        <taxon>Sulfolobales</taxon>
        <taxon>Sulfolobaceae</taxon>
        <taxon>Sulfuracidifex</taxon>
    </lineage>
</organism>
<dbReference type="GeneID" id="41714758"/>
<dbReference type="AlphaFoldDB" id="A0A510DU37"/>
<dbReference type="EMBL" id="AP018929">
    <property type="protein sequence ID" value="BBG23689.1"/>
    <property type="molecule type" value="Genomic_DNA"/>
</dbReference>
<dbReference type="RefSeq" id="WP_149528414.1">
    <property type="nucleotide sequence ID" value="NZ_AP018929.1"/>
</dbReference>